<dbReference type="OrthoDB" id="9796191at2"/>
<dbReference type="SUPFAM" id="SSF53955">
    <property type="entry name" value="Lysozyme-like"/>
    <property type="match status" value="1"/>
</dbReference>
<evidence type="ECO:0000259" key="3">
    <source>
        <dbReference type="Pfam" id="PF13406"/>
    </source>
</evidence>
<dbReference type="RefSeq" id="WP_104481573.1">
    <property type="nucleotide sequence ID" value="NZ_CP154825.1"/>
</dbReference>
<dbReference type="Pfam" id="PF13406">
    <property type="entry name" value="SLT_2"/>
    <property type="match status" value="1"/>
</dbReference>
<keyword evidence="5" id="KW-1185">Reference proteome</keyword>
<reference evidence="4 5" key="1">
    <citation type="submission" date="2018-02" db="EMBL/GenBank/DDBJ databases">
        <title>Genomic Encyclopedia of Archaeal and Bacterial Type Strains, Phase II (KMG-II): from individual species to whole genera.</title>
        <authorList>
            <person name="Goeker M."/>
        </authorList>
    </citation>
    <scope>NUCLEOTIDE SEQUENCE [LARGE SCALE GENOMIC DNA]</scope>
    <source>
        <strain evidence="4 5">YU 961-1</strain>
    </source>
</reference>
<feature type="chain" id="PRO_5038643270" evidence="2">
    <location>
        <begin position="34"/>
        <end position="376"/>
    </location>
</feature>
<feature type="compositionally biased region" description="Low complexity" evidence="1">
    <location>
        <begin position="308"/>
        <end position="352"/>
    </location>
</feature>
<feature type="compositionally biased region" description="Pro residues" evidence="1">
    <location>
        <begin position="282"/>
        <end position="293"/>
    </location>
</feature>
<feature type="region of interest" description="Disordered" evidence="1">
    <location>
        <begin position="33"/>
        <end position="77"/>
    </location>
</feature>
<dbReference type="PANTHER" id="PTHR30163">
    <property type="entry name" value="MEMBRANE-BOUND LYTIC MUREIN TRANSGLYCOSYLASE B"/>
    <property type="match status" value="1"/>
</dbReference>
<dbReference type="EMBL" id="PTIX01000017">
    <property type="protein sequence ID" value="PPK64799.1"/>
    <property type="molecule type" value="Genomic_DNA"/>
</dbReference>
<dbReference type="InterPro" id="IPR043426">
    <property type="entry name" value="MltB-like"/>
</dbReference>
<dbReference type="GO" id="GO:0009253">
    <property type="term" value="P:peptidoglycan catabolic process"/>
    <property type="evidence" value="ECO:0007669"/>
    <property type="project" value="TreeGrafter"/>
</dbReference>
<name>A0A2S6GHV0_9PSEU</name>
<organism evidence="4 5">
    <name type="scientific">Actinokineospora auranticolor</name>
    <dbReference type="NCBI Taxonomy" id="155976"/>
    <lineage>
        <taxon>Bacteria</taxon>
        <taxon>Bacillati</taxon>
        <taxon>Actinomycetota</taxon>
        <taxon>Actinomycetes</taxon>
        <taxon>Pseudonocardiales</taxon>
        <taxon>Pseudonocardiaceae</taxon>
        <taxon>Actinokineospora</taxon>
    </lineage>
</organism>
<protein>
    <submittedName>
        <fullName evidence="4">Membrane-bound lytic murein transglycosylase B</fullName>
    </submittedName>
</protein>
<dbReference type="Proteomes" id="UP000239203">
    <property type="component" value="Unassembled WGS sequence"/>
</dbReference>
<feature type="region of interest" description="Disordered" evidence="1">
    <location>
        <begin position="272"/>
        <end position="376"/>
    </location>
</feature>
<keyword evidence="2" id="KW-0732">Signal</keyword>
<accession>A0A2S6GHV0</accession>
<dbReference type="AlphaFoldDB" id="A0A2S6GHV0"/>
<gene>
    <name evidence="4" type="ORF">CLV40_11737</name>
</gene>
<evidence type="ECO:0000313" key="5">
    <source>
        <dbReference type="Proteomes" id="UP000239203"/>
    </source>
</evidence>
<evidence type="ECO:0000256" key="2">
    <source>
        <dbReference type="SAM" id="SignalP"/>
    </source>
</evidence>
<dbReference type="PANTHER" id="PTHR30163:SF8">
    <property type="entry name" value="LYTIC MUREIN TRANSGLYCOSYLASE"/>
    <property type="match status" value="1"/>
</dbReference>
<dbReference type="GO" id="GO:0008933">
    <property type="term" value="F:peptidoglycan lytic transglycosylase activity"/>
    <property type="evidence" value="ECO:0007669"/>
    <property type="project" value="TreeGrafter"/>
</dbReference>
<sequence length="376" mass="38151">MVTTSRTAEPGGARPVTALALVLLSIATAAAQASGPVSPPARADAPPPKVAGPYPTAAAHGEAQRAEPAPVGPIAQIPEPAPVARTQVPRAYPAPVGEQGIPRNMLAAYRRAEGAVGKACGLRWYHLAAIGRVESGHARGGQATPEGDTAPHILGPVLSGAPGVAAIADTDGGEFDDDPVWDRAVGPMQFIPSTWRKYGADGNKDGKSDPNNIYDAAVAAARYLCSGGLDLTKPDDLGAAIFRYNNSGDYVVAVTTWMTAYSNGVTPVPPAPPVVDPVAEQPAPPPEPDPVPAPTESVEPTPSAETLAEATPSPDASSEPPAGSEPAESPSPSVEPSAEPSAEPAPAGRPAPLRLCAVGVESTPEAPCRARERPTG</sequence>
<feature type="domain" description="Transglycosylase SLT" evidence="3">
    <location>
        <begin position="183"/>
        <end position="228"/>
    </location>
</feature>
<evidence type="ECO:0000256" key="1">
    <source>
        <dbReference type="SAM" id="MobiDB-lite"/>
    </source>
</evidence>
<comment type="caution">
    <text evidence="4">The sequence shown here is derived from an EMBL/GenBank/DDBJ whole genome shotgun (WGS) entry which is preliminary data.</text>
</comment>
<dbReference type="InterPro" id="IPR031304">
    <property type="entry name" value="SLT_2"/>
</dbReference>
<proteinExistence type="predicted"/>
<dbReference type="Gene3D" id="1.10.530.10">
    <property type="match status" value="1"/>
</dbReference>
<evidence type="ECO:0000313" key="4">
    <source>
        <dbReference type="EMBL" id="PPK64799.1"/>
    </source>
</evidence>
<feature type="signal peptide" evidence="2">
    <location>
        <begin position="1"/>
        <end position="33"/>
    </location>
</feature>
<dbReference type="CDD" id="cd13399">
    <property type="entry name" value="Slt35-like"/>
    <property type="match status" value="1"/>
</dbReference>
<dbReference type="InterPro" id="IPR023346">
    <property type="entry name" value="Lysozyme-like_dom_sf"/>
</dbReference>